<keyword evidence="1" id="KW-0812">Transmembrane</keyword>
<keyword evidence="3" id="KW-1185">Reference proteome</keyword>
<dbReference type="EMBL" id="JAUDCL010000012">
    <property type="protein sequence ID" value="MDM8201250.1"/>
    <property type="molecule type" value="Genomic_DNA"/>
</dbReference>
<gene>
    <name evidence="2" type="ORF">QUW08_08090</name>
</gene>
<protein>
    <submittedName>
        <fullName evidence="2">Protein CrcB-like protein</fullName>
    </submittedName>
</protein>
<organism evidence="2 3">
    <name type="scientific">Allofournierella massiliensis</name>
    <dbReference type="NCBI Taxonomy" id="1650663"/>
    <lineage>
        <taxon>Bacteria</taxon>
        <taxon>Bacillati</taxon>
        <taxon>Bacillota</taxon>
        <taxon>Clostridia</taxon>
        <taxon>Eubacteriales</taxon>
        <taxon>Oscillospiraceae</taxon>
        <taxon>Allofournierella</taxon>
    </lineage>
</organism>
<comment type="caution">
    <text evidence="2">The sequence shown here is derived from an EMBL/GenBank/DDBJ whole genome shotgun (WGS) entry which is preliminary data.</text>
</comment>
<name>A0ABT7UR97_9FIRM</name>
<sequence length="57" mass="6105">MSIYWWFLIPAIFLSAFSGPIDEAVKTDGKLKKVILVFSAGVASVCGIAIIASLFAK</sequence>
<evidence type="ECO:0000313" key="3">
    <source>
        <dbReference type="Proteomes" id="UP001529380"/>
    </source>
</evidence>
<dbReference type="Proteomes" id="UP001529380">
    <property type="component" value="Unassembled WGS sequence"/>
</dbReference>
<dbReference type="RefSeq" id="WP_289599829.1">
    <property type="nucleotide sequence ID" value="NZ_JAUDCL010000012.1"/>
</dbReference>
<reference evidence="2 3" key="1">
    <citation type="submission" date="2023-06" db="EMBL/GenBank/DDBJ databases">
        <title>Identification and characterization of horizontal gene transfer across gut microbiota members of farm animals based on homology search.</title>
        <authorList>
            <person name="Schwarzerova J."/>
            <person name="Nykrynova M."/>
            <person name="Jureckova K."/>
            <person name="Cejkova D."/>
            <person name="Rychlik I."/>
        </authorList>
    </citation>
    <scope>NUCLEOTIDE SEQUENCE [LARGE SCALE GENOMIC DNA]</scope>
    <source>
        <strain evidence="2 3">ET340</strain>
    </source>
</reference>
<evidence type="ECO:0000256" key="1">
    <source>
        <dbReference type="SAM" id="Phobius"/>
    </source>
</evidence>
<feature type="transmembrane region" description="Helical" evidence="1">
    <location>
        <begin position="34"/>
        <end position="56"/>
    </location>
</feature>
<keyword evidence="1" id="KW-0472">Membrane</keyword>
<accession>A0ABT7UR97</accession>
<proteinExistence type="predicted"/>
<evidence type="ECO:0000313" key="2">
    <source>
        <dbReference type="EMBL" id="MDM8201250.1"/>
    </source>
</evidence>
<keyword evidence="1" id="KW-1133">Transmembrane helix</keyword>